<evidence type="ECO:0000313" key="10">
    <source>
        <dbReference type="EMBL" id="SNY87158.1"/>
    </source>
</evidence>
<evidence type="ECO:0000259" key="9">
    <source>
        <dbReference type="Pfam" id="PF01850"/>
    </source>
</evidence>
<evidence type="ECO:0000313" key="11">
    <source>
        <dbReference type="Proteomes" id="UP000219565"/>
    </source>
</evidence>
<dbReference type="InterPro" id="IPR029060">
    <property type="entry name" value="PIN-like_dom_sf"/>
</dbReference>
<keyword evidence="8" id="KW-0800">Toxin</keyword>
<dbReference type="HAMAP" id="MF_00265">
    <property type="entry name" value="VapC_Nob1"/>
    <property type="match status" value="1"/>
</dbReference>
<dbReference type="GO" id="GO:0090729">
    <property type="term" value="F:toxin activity"/>
    <property type="evidence" value="ECO:0007669"/>
    <property type="project" value="UniProtKB-KW"/>
</dbReference>
<reference evidence="10 11" key="1">
    <citation type="submission" date="2017-09" db="EMBL/GenBank/DDBJ databases">
        <authorList>
            <person name="Ehlers B."/>
            <person name="Leendertz F.H."/>
        </authorList>
    </citation>
    <scope>NUCLEOTIDE SEQUENCE [LARGE SCALE GENOMIC DNA]</scope>
    <source>
        <strain evidence="10 11">DSM 45537</strain>
    </source>
</reference>
<sequence>MIGYLIDSSALWRILRDRSVVDRWRTSLADGEVRSCYPQRAEFLVSARNLKEYSHYCGMFDTLYRDVSVPKAAGTWIAGLQHRAAENGSHQCLSAVDLQICATAAYHGLVIVHDDADFVTAARLATELRQVNVHEGPEPDSGSS</sequence>
<dbReference type="GO" id="GO:0000287">
    <property type="term" value="F:magnesium ion binding"/>
    <property type="evidence" value="ECO:0007669"/>
    <property type="project" value="UniProtKB-UniRule"/>
</dbReference>
<comment type="cofactor">
    <cofactor evidence="1 8">
        <name>Mg(2+)</name>
        <dbReference type="ChEBI" id="CHEBI:18420"/>
    </cofactor>
</comment>
<feature type="binding site" evidence="8">
    <location>
        <position position="97"/>
    </location>
    <ligand>
        <name>Mg(2+)</name>
        <dbReference type="ChEBI" id="CHEBI:18420"/>
    </ligand>
</feature>
<evidence type="ECO:0000256" key="6">
    <source>
        <dbReference type="ARBA" id="ARBA00022842"/>
    </source>
</evidence>
<comment type="similarity">
    <text evidence="7 8">Belongs to the PINc/VapC protein family.</text>
</comment>
<keyword evidence="5 8" id="KW-0378">Hydrolase</keyword>
<dbReference type="InterPro" id="IPR050556">
    <property type="entry name" value="Type_II_TA_system_RNase"/>
</dbReference>
<evidence type="ECO:0000256" key="3">
    <source>
        <dbReference type="ARBA" id="ARBA00022722"/>
    </source>
</evidence>
<dbReference type="Gene3D" id="3.40.50.1010">
    <property type="entry name" value="5'-nuclease"/>
    <property type="match status" value="1"/>
</dbReference>
<keyword evidence="6 8" id="KW-0460">Magnesium</keyword>
<dbReference type="RefSeq" id="WP_097246242.1">
    <property type="nucleotide sequence ID" value="NZ_OBEG01000004.1"/>
</dbReference>
<dbReference type="Proteomes" id="UP000219565">
    <property type="component" value="Unassembled WGS sequence"/>
</dbReference>
<comment type="function">
    <text evidence="8">Toxic component of a toxin-antitoxin (TA) system. An RNase.</text>
</comment>
<name>A0A285LQG6_9NOCA</name>
<dbReference type="InterPro" id="IPR002716">
    <property type="entry name" value="PIN_dom"/>
</dbReference>
<keyword evidence="2 8" id="KW-1277">Toxin-antitoxin system</keyword>
<dbReference type="PANTHER" id="PTHR33653:SF1">
    <property type="entry name" value="RIBONUCLEASE VAPC2"/>
    <property type="match status" value="1"/>
</dbReference>
<feature type="domain" description="PIN" evidence="9">
    <location>
        <begin position="4"/>
        <end position="123"/>
    </location>
</feature>
<accession>A0A285LQG6</accession>
<keyword evidence="4 8" id="KW-0479">Metal-binding</keyword>
<evidence type="ECO:0000256" key="7">
    <source>
        <dbReference type="ARBA" id="ARBA00038093"/>
    </source>
</evidence>
<dbReference type="EC" id="3.1.-.-" evidence="8"/>
<evidence type="ECO:0000256" key="8">
    <source>
        <dbReference type="HAMAP-Rule" id="MF_00265"/>
    </source>
</evidence>
<dbReference type="EMBL" id="OBEG01000004">
    <property type="protein sequence ID" value="SNY87158.1"/>
    <property type="molecule type" value="Genomic_DNA"/>
</dbReference>
<gene>
    <name evidence="8" type="primary">vapC</name>
    <name evidence="10" type="ORF">SAMN04244553_4097</name>
</gene>
<keyword evidence="3 8" id="KW-0540">Nuclease</keyword>
<feature type="binding site" evidence="8">
    <location>
        <position position="7"/>
    </location>
    <ligand>
        <name>Mg(2+)</name>
        <dbReference type="ChEBI" id="CHEBI:18420"/>
    </ligand>
</feature>
<dbReference type="AlphaFoldDB" id="A0A285LQG6"/>
<evidence type="ECO:0000256" key="1">
    <source>
        <dbReference type="ARBA" id="ARBA00001946"/>
    </source>
</evidence>
<dbReference type="OrthoDB" id="5185254at2"/>
<dbReference type="Pfam" id="PF01850">
    <property type="entry name" value="PIN"/>
    <property type="match status" value="1"/>
</dbReference>
<protein>
    <recommendedName>
        <fullName evidence="8">Ribonuclease VapC</fullName>
        <shortName evidence="8">RNase VapC</shortName>
        <ecNumber evidence="8">3.1.-.-</ecNumber>
    </recommendedName>
    <alternativeName>
        <fullName evidence="8">Toxin VapC</fullName>
    </alternativeName>
</protein>
<evidence type="ECO:0000256" key="5">
    <source>
        <dbReference type="ARBA" id="ARBA00022801"/>
    </source>
</evidence>
<proteinExistence type="inferred from homology"/>
<dbReference type="PANTHER" id="PTHR33653">
    <property type="entry name" value="RIBONUCLEASE VAPC2"/>
    <property type="match status" value="1"/>
</dbReference>
<dbReference type="GO" id="GO:0016787">
    <property type="term" value="F:hydrolase activity"/>
    <property type="evidence" value="ECO:0007669"/>
    <property type="project" value="UniProtKB-KW"/>
</dbReference>
<evidence type="ECO:0000256" key="4">
    <source>
        <dbReference type="ARBA" id="ARBA00022723"/>
    </source>
</evidence>
<dbReference type="SUPFAM" id="SSF88723">
    <property type="entry name" value="PIN domain-like"/>
    <property type="match status" value="1"/>
</dbReference>
<dbReference type="InterPro" id="IPR022907">
    <property type="entry name" value="VapC_family"/>
</dbReference>
<keyword evidence="11" id="KW-1185">Reference proteome</keyword>
<dbReference type="GO" id="GO:0004540">
    <property type="term" value="F:RNA nuclease activity"/>
    <property type="evidence" value="ECO:0007669"/>
    <property type="project" value="InterPro"/>
</dbReference>
<evidence type="ECO:0000256" key="2">
    <source>
        <dbReference type="ARBA" id="ARBA00022649"/>
    </source>
</evidence>
<organism evidence="10 11">
    <name type="scientific">Nocardia amikacinitolerans</name>
    <dbReference type="NCBI Taxonomy" id="756689"/>
    <lineage>
        <taxon>Bacteria</taxon>
        <taxon>Bacillati</taxon>
        <taxon>Actinomycetota</taxon>
        <taxon>Actinomycetes</taxon>
        <taxon>Mycobacteriales</taxon>
        <taxon>Nocardiaceae</taxon>
        <taxon>Nocardia</taxon>
    </lineage>
</organism>